<evidence type="ECO:0000313" key="2">
    <source>
        <dbReference type="Proteomes" id="UP000828390"/>
    </source>
</evidence>
<reference evidence="1" key="1">
    <citation type="journal article" date="2019" name="bioRxiv">
        <title>The Genome of the Zebra Mussel, Dreissena polymorpha: A Resource for Invasive Species Research.</title>
        <authorList>
            <person name="McCartney M.A."/>
            <person name="Auch B."/>
            <person name="Kono T."/>
            <person name="Mallez S."/>
            <person name="Zhang Y."/>
            <person name="Obille A."/>
            <person name="Becker A."/>
            <person name="Abrahante J.E."/>
            <person name="Garbe J."/>
            <person name="Badalamenti J.P."/>
            <person name="Herman A."/>
            <person name="Mangelson H."/>
            <person name="Liachko I."/>
            <person name="Sullivan S."/>
            <person name="Sone E.D."/>
            <person name="Koren S."/>
            <person name="Silverstein K.A.T."/>
            <person name="Beckman K.B."/>
            <person name="Gohl D.M."/>
        </authorList>
    </citation>
    <scope>NUCLEOTIDE SEQUENCE</scope>
    <source>
        <strain evidence="1">Duluth1</strain>
        <tissue evidence="1">Whole animal</tissue>
    </source>
</reference>
<dbReference type="EMBL" id="JAIWYP010000003">
    <property type="protein sequence ID" value="KAH3859212.1"/>
    <property type="molecule type" value="Genomic_DNA"/>
</dbReference>
<dbReference type="Proteomes" id="UP000828390">
    <property type="component" value="Unassembled WGS sequence"/>
</dbReference>
<organism evidence="1 2">
    <name type="scientific">Dreissena polymorpha</name>
    <name type="common">Zebra mussel</name>
    <name type="synonym">Mytilus polymorpha</name>
    <dbReference type="NCBI Taxonomy" id="45954"/>
    <lineage>
        <taxon>Eukaryota</taxon>
        <taxon>Metazoa</taxon>
        <taxon>Spiralia</taxon>
        <taxon>Lophotrochozoa</taxon>
        <taxon>Mollusca</taxon>
        <taxon>Bivalvia</taxon>
        <taxon>Autobranchia</taxon>
        <taxon>Heteroconchia</taxon>
        <taxon>Euheterodonta</taxon>
        <taxon>Imparidentia</taxon>
        <taxon>Neoheterodontei</taxon>
        <taxon>Myida</taxon>
        <taxon>Dreissenoidea</taxon>
        <taxon>Dreissenidae</taxon>
        <taxon>Dreissena</taxon>
    </lineage>
</organism>
<accession>A0A9D4LKQ8</accession>
<protein>
    <submittedName>
        <fullName evidence="1">Uncharacterized protein</fullName>
    </submittedName>
</protein>
<sequence length="114" mass="13530">MSTEDSDERVSKLAIKMSAFRAPPSKHFDLETVTGHVKDQYNRLGKRKSSYYINHQMWEKRPTIYQADIDKSYLSKIEKFREELCERNLELICGASDIRPSRFYMHPPEMTLIR</sequence>
<gene>
    <name evidence="1" type="ORF">DPMN_101928</name>
</gene>
<name>A0A9D4LKQ8_DREPO</name>
<reference evidence="1" key="2">
    <citation type="submission" date="2020-11" db="EMBL/GenBank/DDBJ databases">
        <authorList>
            <person name="McCartney M.A."/>
            <person name="Auch B."/>
            <person name="Kono T."/>
            <person name="Mallez S."/>
            <person name="Becker A."/>
            <person name="Gohl D.M."/>
            <person name="Silverstein K.A.T."/>
            <person name="Koren S."/>
            <person name="Bechman K.B."/>
            <person name="Herman A."/>
            <person name="Abrahante J.E."/>
            <person name="Garbe J."/>
        </authorList>
    </citation>
    <scope>NUCLEOTIDE SEQUENCE</scope>
    <source>
        <strain evidence="1">Duluth1</strain>
        <tissue evidence="1">Whole animal</tissue>
    </source>
</reference>
<keyword evidence="2" id="KW-1185">Reference proteome</keyword>
<evidence type="ECO:0000313" key="1">
    <source>
        <dbReference type="EMBL" id="KAH3859212.1"/>
    </source>
</evidence>
<comment type="caution">
    <text evidence="1">The sequence shown here is derived from an EMBL/GenBank/DDBJ whole genome shotgun (WGS) entry which is preliminary data.</text>
</comment>
<dbReference type="AlphaFoldDB" id="A0A9D4LKQ8"/>
<proteinExistence type="predicted"/>